<protein>
    <recommendedName>
        <fullName evidence="3">DUF4230 domain-containing protein</fullName>
    </recommendedName>
</protein>
<dbReference type="EMBL" id="JBHSNM010000023">
    <property type="protein sequence ID" value="MFC5571606.1"/>
    <property type="molecule type" value="Genomic_DNA"/>
</dbReference>
<reference evidence="2" key="1">
    <citation type="journal article" date="2019" name="Int. J. Syst. Evol. Microbiol.">
        <title>The Global Catalogue of Microorganisms (GCM) 10K type strain sequencing project: providing services to taxonomists for standard genome sequencing and annotation.</title>
        <authorList>
            <consortium name="The Broad Institute Genomics Platform"/>
            <consortium name="The Broad Institute Genome Sequencing Center for Infectious Disease"/>
            <person name="Wu L."/>
            <person name="Ma J."/>
        </authorList>
    </citation>
    <scope>NUCLEOTIDE SEQUENCE [LARGE SCALE GENOMIC DNA]</scope>
    <source>
        <strain evidence="2">KACC 11407</strain>
    </source>
</reference>
<dbReference type="Proteomes" id="UP001596036">
    <property type="component" value="Unassembled WGS sequence"/>
</dbReference>
<evidence type="ECO:0000313" key="1">
    <source>
        <dbReference type="EMBL" id="MFC5571606.1"/>
    </source>
</evidence>
<organism evidence="1 2">
    <name type="scientific">Lysobacter yangpyeongensis</name>
    <dbReference type="NCBI Taxonomy" id="346182"/>
    <lineage>
        <taxon>Bacteria</taxon>
        <taxon>Pseudomonadati</taxon>
        <taxon>Pseudomonadota</taxon>
        <taxon>Gammaproteobacteria</taxon>
        <taxon>Lysobacterales</taxon>
        <taxon>Lysobacteraceae</taxon>
        <taxon>Lysobacter</taxon>
    </lineage>
</organism>
<keyword evidence="2" id="KW-1185">Reference proteome</keyword>
<gene>
    <name evidence="1" type="ORF">ACFPN1_16245</name>
</gene>
<accession>A0ABW0SRL7</accession>
<proteinExistence type="predicted"/>
<evidence type="ECO:0008006" key="3">
    <source>
        <dbReference type="Google" id="ProtNLM"/>
    </source>
</evidence>
<comment type="caution">
    <text evidence="1">The sequence shown here is derived from an EMBL/GenBank/DDBJ whole genome shotgun (WGS) entry which is preliminary data.</text>
</comment>
<evidence type="ECO:0000313" key="2">
    <source>
        <dbReference type="Proteomes" id="UP001596036"/>
    </source>
</evidence>
<dbReference type="RefSeq" id="WP_386756264.1">
    <property type="nucleotide sequence ID" value="NZ_JBHSNM010000023.1"/>
</dbReference>
<name>A0ABW0SRL7_9GAMM</name>
<sequence length="217" mass="24700">MTDIINPLATLIASFAGAWAAFKLQSVEKSREIDRSNIAAANRALLVMMQQANELKLYQKDHIDPQRHHPGRHIGIQATLPFDLDTLRFDFKSLDFLSSATEQQLLFELSVEERRYIEALKAINARSEMILTEVQPRLMAAGFNDSAEYTGAQFTSALGQPTYNKLQRLTDDVIYHVDRTNESICTMRDKFRAAALKRYPKEKFVNFEFVGESQPAP</sequence>